<evidence type="ECO:0000259" key="4">
    <source>
        <dbReference type="PROSITE" id="PS50106"/>
    </source>
</evidence>
<dbReference type="Gene3D" id="2.30.42.10">
    <property type="match status" value="2"/>
</dbReference>
<evidence type="ECO:0000256" key="1">
    <source>
        <dbReference type="ARBA" id="ARBA00022670"/>
    </source>
</evidence>
<dbReference type="InterPro" id="IPR001940">
    <property type="entry name" value="Peptidase_S1C"/>
</dbReference>
<dbReference type="Pfam" id="PF17820">
    <property type="entry name" value="PDZ_6"/>
    <property type="match status" value="1"/>
</dbReference>
<keyword evidence="1" id="KW-0645">Protease</keyword>
<dbReference type="PROSITE" id="PS50106">
    <property type="entry name" value="PDZ"/>
    <property type="match status" value="1"/>
</dbReference>
<dbReference type="RefSeq" id="WP_206927051.1">
    <property type="nucleotide sequence ID" value="NZ_JAEKJW010000001.1"/>
</dbReference>
<dbReference type="InterPro" id="IPR041489">
    <property type="entry name" value="PDZ_6"/>
</dbReference>
<feature type="domain" description="PDZ" evidence="4">
    <location>
        <begin position="289"/>
        <end position="343"/>
    </location>
</feature>
<comment type="caution">
    <text evidence="5">The sequence shown here is derived from an EMBL/GenBank/DDBJ whole genome shotgun (WGS) entry which is preliminary data.</text>
</comment>
<dbReference type="EMBL" id="JAEKJW010000001">
    <property type="protein sequence ID" value="MBN8196314.1"/>
    <property type="molecule type" value="Genomic_DNA"/>
</dbReference>
<dbReference type="PANTHER" id="PTHR43343">
    <property type="entry name" value="PEPTIDASE S12"/>
    <property type="match status" value="1"/>
</dbReference>
<dbReference type="Proteomes" id="UP000664405">
    <property type="component" value="Unassembled WGS sequence"/>
</dbReference>
<evidence type="ECO:0000256" key="2">
    <source>
        <dbReference type="ARBA" id="ARBA00022801"/>
    </source>
</evidence>
<accession>A0A8I1SIZ4</accession>
<dbReference type="PANTHER" id="PTHR43343:SF3">
    <property type="entry name" value="PROTEASE DO-LIKE 8, CHLOROPLASTIC"/>
    <property type="match status" value="1"/>
</dbReference>
<dbReference type="GO" id="GO:0004252">
    <property type="term" value="F:serine-type endopeptidase activity"/>
    <property type="evidence" value="ECO:0007669"/>
    <property type="project" value="InterPro"/>
</dbReference>
<keyword evidence="2" id="KW-0378">Hydrolase</keyword>
<sequence>MRVSISRLIAIGMVSGLLALPGIGVPSVSFAATGDLALSDIYKGITMGVVRINVVKKSYNEIVAEEREKKENGEDFWLPPDERRKDDNDDEEKEDPNEPEHDWEKKRRNKATGTGFFISHDGLIVTNEHVVRDGVRFIVILTDDRRLPATLVGKDFLTDLAVLRVDMPDDIEPLNWGSSHAAAVGDPVFAVGYPYGFDQSLTTGVISGKQRELSKGQYNPYIQTDTAVNKGNSGGPLLSMDGKVIGVNSALYTRSGGNEGLAFSIQSEHAQGIISLLVADGEIKRSWFGIAYSEVKKGMGKLLGMERDEGMLVSRAPDDEPAYKAGIRAGDVIVAVNGETVQSRMNFRMQAAMVKGEATVTVWRNDGYRSFTLIPDDMDEAKSRRRAQEREKMGLGSKDKDDGRKEVMGMDLVPANEKAWKKLELPVGTTGLVVDRMETMSQASRAGFSKGDFITQVNDVAMKTPEDFETIMQRALDEDQQYVLVRYLRKGEDRVRMMDVLEMVDLEAY</sequence>
<name>A0A8I1SIZ4_9PROT</name>
<gene>
    <name evidence="5" type="ORF">JF547_07520</name>
</gene>
<feature type="compositionally biased region" description="Basic and acidic residues" evidence="3">
    <location>
        <begin position="96"/>
        <end position="105"/>
    </location>
</feature>
<evidence type="ECO:0000313" key="5">
    <source>
        <dbReference type="EMBL" id="MBN8196314.1"/>
    </source>
</evidence>
<feature type="region of interest" description="Disordered" evidence="3">
    <location>
        <begin position="70"/>
        <end position="106"/>
    </location>
</feature>
<organism evidence="5 6">
    <name type="scientific">Thalassospira povalilytica</name>
    <dbReference type="NCBI Taxonomy" id="732237"/>
    <lineage>
        <taxon>Bacteria</taxon>
        <taxon>Pseudomonadati</taxon>
        <taxon>Pseudomonadota</taxon>
        <taxon>Alphaproteobacteria</taxon>
        <taxon>Rhodospirillales</taxon>
        <taxon>Thalassospiraceae</taxon>
        <taxon>Thalassospira</taxon>
    </lineage>
</organism>
<dbReference type="Pfam" id="PF13365">
    <property type="entry name" value="Trypsin_2"/>
    <property type="match status" value="1"/>
</dbReference>
<dbReference type="SMART" id="SM00228">
    <property type="entry name" value="PDZ"/>
    <property type="match status" value="2"/>
</dbReference>
<evidence type="ECO:0000256" key="3">
    <source>
        <dbReference type="SAM" id="MobiDB-lite"/>
    </source>
</evidence>
<dbReference type="Gene3D" id="2.40.10.120">
    <property type="match status" value="1"/>
</dbReference>
<dbReference type="GO" id="GO:0006508">
    <property type="term" value="P:proteolysis"/>
    <property type="evidence" value="ECO:0007669"/>
    <property type="project" value="UniProtKB-KW"/>
</dbReference>
<evidence type="ECO:0000313" key="6">
    <source>
        <dbReference type="Proteomes" id="UP000664405"/>
    </source>
</evidence>
<dbReference type="InterPro" id="IPR036034">
    <property type="entry name" value="PDZ_sf"/>
</dbReference>
<feature type="region of interest" description="Disordered" evidence="3">
    <location>
        <begin position="381"/>
        <end position="404"/>
    </location>
</feature>
<protein>
    <submittedName>
        <fullName evidence="5">Trypsin-like peptidase domain-containing protein</fullName>
    </submittedName>
</protein>
<dbReference type="InterPro" id="IPR051201">
    <property type="entry name" value="Chloro_Bact_Ser_Proteases"/>
</dbReference>
<dbReference type="AlphaFoldDB" id="A0A8I1SIZ4"/>
<dbReference type="InterPro" id="IPR009003">
    <property type="entry name" value="Peptidase_S1_PA"/>
</dbReference>
<dbReference type="PRINTS" id="PR00834">
    <property type="entry name" value="PROTEASES2C"/>
</dbReference>
<dbReference type="SUPFAM" id="SSF50156">
    <property type="entry name" value="PDZ domain-like"/>
    <property type="match status" value="2"/>
</dbReference>
<dbReference type="SUPFAM" id="SSF50494">
    <property type="entry name" value="Trypsin-like serine proteases"/>
    <property type="match status" value="1"/>
</dbReference>
<proteinExistence type="predicted"/>
<reference evidence="5" key="1">
    <citation type="submission" date="2020-12" db="EMBL/GenBank/DDBJ databases">
        <title>Oil enriched cultivation method for isolating marine PHA-producing bacteria.</title>
        <authorList>
            <person name="Zheng W."/>
            <person name="Yu S."/>
            <person name="Huang Y."/>
        </authorList>
    </citation>
    <scope>NUCLEOTIDE SEQUENCE</scope>
    <source>
        <strain evidence="5">SY-2-3</strain>
    </source>
</reference>
<dbReference type="InterPro" id="IPR001478">
    <property type="entry name" value="PDZ"/>
</dbReference>